<dbReference type="SUPFAM" id="SSF88697">
    <property type="entry name" value="PUA domain-like"/>
    <property type="match status" value="1"/>
</dbReference>
<evidence type="ECO:0000256" key="3">
    <source>
        <dbReference type="ARBA" id="ARBA00012328"/>
    </source>
</evidence>
<evidence type="ECO:0000256" key="12">
    <source>
        <dbReference type="PIRNR" id="PIRNR015601"/>
    </source>
</evidence>
<dbReference type="InterPro" id="IPR029028">
    <property type="entry name" value="Alpha/beta_knot_MTases"/>
</dbReference>
<dbReference type="InterPro" id="IPR015947">
    <property type="entry name" value="PUA-like_sf"/>
</dbReference>
<dbReference type="PIRSF" id="PIRSF015601">
    <property type="entry name" value="MTase_slr0722"/>
    <property type="match status" value="1"/>
</dbReference>
<evidence type="ECO:0000256" key="6">
    <source>
        <dbReference type="ARBA" id="ARBA00022552"/>
    </source>
</evidence>
<evidence type="ECO:0000256" key="11">
    <source>
        <dbReference type="ARBA" id="ARBA00047944"/>
    </source>
</evidence>
<dbReference type="InterPro" id="IPR029026">
    <property type="entry name" value="tRNA_m1G_MTases_N"/>
</dbReference>
<reference evidence="15" key="1">
    <citation type="submission" date="2020-10" db="EMBL/GenBank/DDBJ databases">
        <authorList>
            <person name="Gilroy R."/>
        </authorList>
    </citation>
    <scope>NUCLEOTIDE SEQUENCE</scope>
    <source>
        <strain evidence="15">1370</strain>
    </source>
</reference>
<dbReference type="GO" id="GO:0005737">
    <property type="term" value="C:cytoplasm"/>
    <property type="evidence" value="ECO:0007669"/>
    <property type="project" value="UniProtKB-SubCell"/>
</dbReference>
<evidence type="ECO:0000313" key="15">
    <source>
        <dbReference type="EMBL" id="HIV10867.1"/>
    </source>
</evidence>
<evidence type="ECO:0000256" key="7">
    <source>
        <dbReference type="ARBA" id="ARBA00022603"/>
    </source>
</evidence>
<dbReference type="InterPro" id="IPR046887">
    <property type="entry name" value="RsmE_PUA-like"/>
</dbReference>
<comment type="caution">
    <text evidence="15">The sequence shown here is derived from an EMBL/GenBank/DDBJ whole genome shotgun (WGS) entry which is preliminary data.</text>
</comment>
<keyword evidence="9 12" id="KW-0949">S-adenosyl-L-methionine</keyword>
<feature type="domain" description="Ribosomal RNA small subunit methyltransferase E PUA-like" evidence="14">
    <location>
        <begin position="17"/>
        <end position="61"/>
    </location>
</feature>
<comment type="catalytic activity">
    <reaction evidence="11 12">
        <text>uridine(1498) in 16S rRNA + S-adenosyl-L-methionine = N(3)-methyluridine(1498) in 16S rRNA + S-adenosyl-L-homocysteine + H(+)</text>
        <dbReference type="Rhea" id="RHEA:42920"/>
        <dbReference type="Rhea" id="RHEA-COMP:10283"/>
        <dbReference type="Rhea" id="RHEA-COMP:10284"/>
        <dbReference type="ChEBI" id="CHEBI:15378"/>
        <dbReference type="ChEBI" id="CHEBI:57856"/>
        <dbReference type="ChEBI" id="CHEBI:59789"/>
        <dbReference type="ChEBI" id="CHEBI:65315"/>
        <dbReference type="ChEBI" id="CHEBI:74502"/>
        <dbReference type="EC" id="2.1.1.193"/>
    </reaction>
</comment>
<dbReference type="GO" id="GO:0070475">
    <property type="term" value="P:rRNA base methylation"/>
    <property type="evidence" value="ECO:0007669"/>
    <property type="project" value="TreeGrafter"/>
</dbReference>
<name>A0A9D1NQX4_9FIRM</name>
<accession>A0A9D1NQX4</accession>
<evidence type="ECO:0000259" key="13">
    <source>
        <dbReference type="Pfam" id="PF04452"/>
    </source>
</evidence>
<dbReference type="EC" id="2.1.1.193" evidence="3 12"/>
<dbReference type="AlphaFoldDB" id="A0A9D1NQX4"/>
<reference evidence="15" key="2">
    <citation type="journal article" date="2021" name="PeerJ">
        <title>Extensive microbial diversity within the chicken gut microbiome revealed by metagenomics and culture.</title>
        <authorList>
            <person name="Gilroy R."/>
            <person name="Ravi A."/>
            <person name="Getino M."/>
            <person name="Pursley I."/>
            <person name="Horton D.L."/>
            <person name="Alikhan N.F."/>
            <person name="Baker D."/>
            <person name="Gharbi K."/>
            <person name="Hall N."/>
            <person name="Watson M."/>
            <person name="Adriaenssens E.M."/>
            <person name="Foster-Nyarko E."/>
            <person name="Jarju S."/>
            <person name="Secka A."/>
            <person name="Antonio M."/>
            <person name="Oren A."/>
            <person name="Chaudhuri R.R."/>
            <person name="La Ragione R."/>
            <person name="Hildebrand F."/>
            <person name="Pallen M.J."/>
        </authorList>
    </citation>
    <scope>NUCLEOTIDE SEQUENCE</scope>
    <source>
        <strain evidence="15">1370</strain>
    </source>
</reference>
<dbReference type="Proteomes" id="UP000823960">
    <property type="component" value="Unassembled WGS sequence"/>
</dbReference>
<sequence>MPRFFSDQPPIDGELRITGDDAWHIARSLRLRLNDRLTVCCNRVDYSCTILSISDSEIRLRAESSSMSKEPSLRLTLYAALPKKDKLELVIMKATELGAERIVPVLTEFCALRLTGEQFAKKKQRLERIAYEAAKQSGRGIIPQISDIISLDEAVSEMRSMDLGIMLYEKGGVSLGSLGLAPGEKKSVGLLVGPEGGFSEREARLCQENGIKTVWLGPRILRCETAPIAAISILLFLNNDM</sequence>
<protein>
    <recommendedName>
        <fullName evidence="4 12">Ribosomal RNA small subunit methyltransferase E</fullName>
        <ecNumber evidence="3 12">2.1.1.193</ecNumber>
    </recommendedName>
</protein>
<gene>
    <name evidence="15" type="ORF">IAD28_04140</name>
</gene>
<keyword evidence="6 12" id="KW-0698">rRNA processing</keyword>
<keyword evidence="5 12" id="KW-0963">Cytoplasm</keyword>
<dbReference type="Gene3D" id="3.40.1280.10">
    <property type="match status" value="1"/>
</dbReference>
<comment type="function">
    <text evidence="10 12">Specifically methylates the N3 position of the uracil ring of uridine 1498 (m3U1498) in 16S rRNA. Acts on the fully assembled 30S ribosomal subunit.</text>
</comment>
<feature type="domain" description="Ribosomal RNA small subunit methyltransferase E methyltransferase" evidence="13">
    <location>
        <begin position="70"/>
        <end position="234"/>
    </location>
</feature>
<comment type="similarity">
    <text evidence="2 12">Belongs to the RNA methyltransferase RsmE family.</text>
</comment>
<evidence type="ECO:0000259" key="14">
    <source>
        <dbReference type="Pfam" id="PF20260"/>
    </source>
</evidence>
<evidence type="ECO:0000256" key="9">
    <source>
        <dbReference type="ARBA" id="ARBA00022691"/>
    </source>
</evidence>
<dbReference type="NCBIfam" id="TIGR00046">
    <property type="entry name" value="RsmE family RNA methyltransferase"/>
    <property type="match status" value="1"/>
</dbReference>
<dbReference type="InterPro" id="IPR046886">
    <property type="entry name" value="RsmE_MTase_dom"/>
</dbReference>
<keyword evidence="8 12" id="KW-0808">Transferase</keyword>
<dbReference type="Pfam" id="PF04452">
    <property type="entry name" value="Methyltrans_RNA"/>
    <property type="match status" value="1"/>
</dbReference>
<evidence type="ECO:0000313" key="16">
    <source>
        <dbReference type="Proteomes" id="UP000823960"/>
    </source>
</evidence>
<organism evidence="15 16">
    <name type="scientific">Candidatus Faeciplasma avium</name>
    <dbReference type="NCBI Taxonomy" id="2840798"/>
    <lineage>
        <taxon>Bacteria</taxon>
        <taxon>Bacillati</taxon>
        <taxon>Bacillota</taxon>
        <taxon>Clostridia</taxon>
        <taxon>Eubacteriales</taxon>
        <taxon>Oscillospiraceae</taxon>
        <taxon>Oscillospiraceae incertae sedis</taxon>
        <taxon>Candidatus Faeciplasma</taxon>
    </lineage>
</organism>
<dbReference type="GO" id="GO:0070042">
    <property type="term" value="F:rRNA (uridine-N3-)-methyltransferase activity"/>
    <property type="evidence" value="ECO:0007669"/>
    <property type="project" value="TreeGrafter"/>
</dbReference>
<evidence type="ECO:0000256" key="1">
    <source>
        <dbReference type="ARBA" id="ARBA00004496"/>
    </source>
</evidence>
<evidence type="ECO:0000256" key="2">
    <source>
        <dbReference type="ARBA" id="ARBA00005528"/>
    </source>
</evidence>
<dbReference type="CDD" id="cd18084">
    <property type="entry name" value="RsmE-like"/>
    <property type="match status" value="1"/>
</dbReference>
<dbReference type="InterPro" id="IPR006700">
    <property type="entry name" value="RsmE"/>
</dbReference>
<dbReference type="PANTHER" id="PTHR30027">
    <property type="entry name" value="RIBOSOMAL RNA SMALL SUBUNIT METHYLTRANSFERASE E"/>
    <property type="match status" value="1"/>
</dbReference>
<dbReference type="PANTHER" id="PTHR30027:SF3">
    <property type="entry name" value="16S RRNA (URACIL(1498)-N(3))-METHYLTRANSFERASE"/>
    <property type="match status" value="1"/>
</dbReference>
<dbReference type="Pfam" id="PF20260">
    <property type="entry name" value="PUA_4"/>
    <property type="match status" value="1"/>
</dbReference>
<evidence type="ECO:0000256" key="4">
    <source>
        <dbReference type="ARBA" id="ARBA00013673"/>
    </source>
</evidence>
<keyword evidence="7 12" id="KW-0489">Methyltransferase</keyword>
<dbReference type="SUPFAM" id="SSF75217">
    <property type="entry name" value="alpha/beta knot"/>
    <property type="match status" value="1"/>
</dbReference>
<comment type="subcellular location">
    <subcellularLocation>
        <location evidence="1 12">Cytoplasm</location>
    </subcellularLocation>
</comment>
<evidence type="ECO:0000256" key="8">
    <source>
        <dbReference type="ARBA" id="ARBA00022679"/>
    </source>
</evidence>
<dbReference type="EMBL" id="DVOL01000054">
    <property type="protein sequence ID" value="HIV10867.1"/>
    <property type="molecule type" value="Genomic_DNA"/>
</dbReference>
<proteinExistence type="inferred from homology"/>
<evidence type="ECO:0000256" key="5">
    <source>
        <dbReference type="ARBA" id="ARBA00022490"/>
    </source>
</evidence>
<evidence type="ECO:0000256" key="10">
    <source>
        <dbReference type="ARBA" id="ARBA00025699"/>
    </source>
</evidence>